<evidence type="ECO:0000256" key="1">
    <source>
        <dbReference type="ARBA" id="ARBA00010364"/>
    </source>
</evidence>
<dbReference type="GeneTree" id="ENSGT00390000012420"/>
<feature type="compositionally biased region" description="Polar residues" evidence="2">
    <location>
        <begin position="75"/>
        <end position="86"/>
    </location>
</feature>
<dbReference type="Ensembl" id="ENSMMMT00000011954.1">
    <property type="protein sequence ID" value="ENSMMMP00000010482.1"/>
    <property type="gene ID" value="ENSMMMG00000009342.1"/>
</dbReference>
<dbReference type="SUPFAM" id="SSF69786">
    <property type="entry name" value="YggU-like"/>
    <property type="match status" value="1"/>
</dbReference>
<dbReference type="Proteomes" id="UP000694407">
    <property type="component" value="Unplaced"/>
</dbReference>
<dbReference type="PANTHER" id="PTHR13420">
    <property type="entry name" value="UPF0235 PROTEIN C15ORF40"/>
    <property type="match status" value="1"/>
</dbReference>
<dbReference type="Gene3D" id="3.30.1200.10">
    <property type="entry name" value="YggU-like"/>
    <property type="match status" value="1"/>
</dbReference>
<name>A0A8C5Z6X5_MARMA</name>
<evidence type="ECO:0000256" key="2">
    <source>
        <dbReference type="SAM" id="MobiDB-lite"/>
    </source>
</evidence>
<proteinExistence type="inferred from homology"/>
<reference evidence="3" key="1">
    <citation type="submission" date="2025-08" db="UniProtKB">
        <authorList>
            <consortium name="Ensembl"/>
        </authorList>
    </citation>
    <scope>IDENTIFICATION</scope>
</reference>
<dbReference type="AlphaFoldDB" id="A0A8C5Z6X5"/>
<feature type="compositionally biased region" description="Basic and acidic residues" evidence="2">
    <location>
        <begin position="1"/>
        <end position="22"/>
    </location>
</feature>
<evidence type="ECO:0000313" key="3">
    <source>
        <dbReference type="Ensembl" id="ENSMMMP00000010482.1"/>
    </source>
</evidence>
<feature type="region of interest" description="Disordered" evidence="2">
    <location>
        <begin position="65"/>
        <end position="86"/>
    </location>
</feature>
<protein>
    <submittedName>
        <fullName evidence="3">Uncharacterized protein</fullName>
    </submittedName>
</protein>
<feature type="region of interest" description="Disordered" evidence="2">
    <location>
        <begin position="1"/>
        <end position="27"/>
    </location>
</feature>
<accession>A0A8C5Z6X5</accession>
<dbReference type="InterPro" id="IPR003746">
    <property type="entry name" value="DUF167"/>
</dbReference>
<evidence type="ECO:0000313" key="4">
    <source>
        <dbReference type="Proteomes" id="UP000694407"/>
    </source>
</evidence>
<sequence length="86" mass="9146">MPKKAGAKDKDKNQSKELERPLHPLGPVAVDPKGCVTIFIFANLGSKQNDVTDLTTEAVNVGISVPPSEGEANTLGASFQSLRNQE</sequence>
<dbReference type="PANTHER" id="PTHR13420:SF7">
    <property type="entry name" value="UPF0235 PROTEIN C15ORF40"/>
    <property type="match status" value="1"/>
</dbReference>
<keyword evidence="4" id="KW-1185">Reference proteome</keyword>
<comment type="similarity">
    <text evidence="1">Belongs to the UPF0235 family.</text>
</comment>
<dbReference type="InterPro" id="IPR036591">
    <property type="entry name" value="YggU-like_sf"/>
</dbReference>
<reference evidence="3" key="2">
    <citation type="submission" date="2025-09" db="UniProtKB">
        <authorList>
            <consortium name="Ensembl"/>
        </authorList>
    </citation>
    <scope>IDENTIFICATION</scope>
</reference>
<organism evidence="3 4">
    <name type="scientific">Marmota marmota marmota</name>
    <name type="common">Alpine marmot</name>
    <dbReference type="NCBI Taxonomy" id="9994"/>
    <lineage>
        <taxon>Eukaryota</taxon>
        <taxon>Metazoa</taxon>
        <taxon>Chordata</taxon>
        <taxon>Craniata</taxon>
        <taxon>Vertebrata</taxon>
        <taxon>Euteleostomi</taxon>
        <taxon>Mammalia</taxon>
        <taxon>Eutheria</taxon>
        <taxon>Euarchontoglires</taxon>
        <taxon>Glires</taxon>
        <taxon>Rodentia</taxon>
        <taxon>Sciuromorpha</taxon>
        <taxon>Sciuridae</taxon>
        <taxon>Xerinae</taxon>
        <taxon>Marmotini</taxon>
        <taxon>Marmota</taxon>
    </lineage>
</organism>
<dbReference type="GO" id="GO:0005737">
    <property type="term" value="C:cytoplasm"/>
    <property type="evidence" value="ECO:0007669"/>
    <property type="project" value="TreeGrafter"/>
</dbReference>